<accession>A0A2S5SR00</accession>
<keyword evidence="4" id="KW-1185">Reference proteome</keyword>
<evidence type="ECO:0000259" key="2">
    <source>
        <dbReference type="Pfam" id="PF13519"/>
    </source>
</evidence>
<gene>
    <name evidence="3" type="ORF">C1704_16030</name>
</gene>
<organism evidence="3 4">
    <name type="scientific">Caldimonas caldifontis</name>
    <dbReference type="NCBI Taxonomy" id="1452508"/>
    <lineage>
        <taxon>Bacteria</taxon>
        <taxon>Pseudomonadati</taxon>
        <taxon>Pseudomonadota</taxon>
        <taxon>Betaproteobacteria</taxon>
        <taxon>Burkholderiales</taxon>
        <taxon>Sphaerotilaceae</taxon>
        <taxon>Caldimonas</taxon>
    </lineage>
</organism>
<reference evidence="3 4" key="1">
    <citation type="submission" date="2018-02" db="EMBL/GenBank/DDBJ databases">
        <title>Reclassifiation of [Polyangium] brachysporum DSM 7029 as Guopingzhaonella breviflexa gen. nov., sp. nov., a member of the family Comamonadaceae.</title>
        <authorList>
            <person name="Tang B."/>
        </authorList>
    </citation>
    <scope>NUCLEOTIDE SEQUENCE [LARGE SCALE GENOMIC DNA]</scope>
    <source>
        <strain evidence="3 4">BCRC 80649</strain>
    </source>
</reference>
<dbReference type="Pfam" id="PF13519">
    <property type="entry name" value="VWA_2"/>
    <property type="match status" value="1"/>
</dbReference>
<dbReference type="PANTHER" id="PTHR36846:SF1">
    <property type="entry name" value="PROTEIN VIAA"/>
    <property type="match status" value="1"/>
</dbReference>
<protein>
    <submittedName>
        <fullName evidence="3">VWA domain-containing protein</fullName>
    </submittedName>
</protein>
<dbReference type="GO" id="GO:0005829">
    <property type="term" value="C:cytosol"/>
    <property type="evidence" value="ECO:0007669"/>
    <property type="project" value="TreeGrafter"/>
</dbReference>
<name>A0A2S5SR00_9BURK</name>
<dbReference type="SUPFAM" id="SSF53300">
    <property type="entry name" value="vWA-like"/>
    <property type="match status" value="1"/>
</dbReference>
<dbReference type="Gene3D" id="3.40.50.410">
    <property type="entry name" value="von Willebrand factor, type A domain"/>
    <property type="match status" value="1"/>
</dbReference>
<dbReference type="InterPro" id="IPR036465">
    <property type="entry name" value="vWFA_dom_sf"/>
</dbReference>
<dbReference type="RefSeq" id="WP_104303740.1">
    <property type="nucleotide sequence ID" value="NZ_PSNX01000016.1"/>
</dbReference>
<proteinExistence type="predicted"/>
<feature type="domain" description="VWFA" evidence="2">
    <location>
        <begin position="292"/>
        <end position="395"/>
    </location>
</feature>
<dbReference type="InterPro" id="IPR002035">
    <property type="entry name" value="VWF_A"/>
</dbReference>
<comment type="caution">
    <text evidence="3">The sequence shown here is derived from an EMBL/GenBank/DDBJ whole genome shotgun (WGS) entry which is preliminary data.</text>
</comment>
<sequence>MDAPYHHLDTLPRGLWLPALVTAAGGTASRLAQLPAWREALLQGELPDATLDFGDAAAVHRFRAAIGELGLPALCRQAPAMADQVLRTMLWHLDHLIDLQPRLDREAAIAQAVEEFVAAWSLEKGDWDEVVALLRGLGDLALLRWDALRGRLQSHEWQEARRIAELLQRLPALTGLIDRLGRREPLPVSPTPSTGGSGPQPATLAARVTRLMDAPSEVRGVRRSGDLSRLLASEAMQMHHPVLRRLWRARLVERQLLTLEDEAELIEWVPNPHPAPRPAAHSPTPQGRGPFIVCLDTSGSMRGAPEAVAKAVVLQALRTAHATQRACRLIAFGGEGEIVEHELSLTPQGLDALLTVMGQSFDGGTDLQQPLARAIETVHEAGYTQADLLIASDGEFGVTPATLAQLDAARDRFGLRVQGVLIGDRETMGLLEVCDDIHWVRDWRRYAGDGRHTDGFTPVHSKSLTALYFPNALSERAVRHRPR</sequence>
<feature type="compositionally biased region" description="Low complexity" evidence="1">
    <location>
        <begin position="191"/>
        <end position="201"/>
    </location>
</feature>
<dbReference type="Proteomes" id="UP000238605">
    <property type="component" value="Unassembled WGS sequence"/>
</dbReference>
<dbReference type="PANTHER" id="PTHR36846">
    <property type="entry name" value="PROTEIN VIAA"/>
    <property type="match status" value="1"/>
</dbReference>
<dbReference type="AlphaFoldDB" id="A0A2S5SR00"/>
<dbReference type="OrthoDB" id="387240at2"/>
<dbReference type="EMBL" id="PSNX01000016">
    <property type="protein sequence ID" value="PPE65124.1"/>
    <property type="molecule type" value="Genomic_DNA"/>
</dbReference>
<evidence type="ECO:0000256" key="1">
    <source>
        <dbReference type="SAM" id="MobiDB-lite"/>
    </source>
</evidence>
<evidence type="ECO:0000313" key="3">
    <source>
        <dbReference type="EMBL" id="PPE65124.1"/>
    </source>
</evidence>
<evidence type="ECO:0000313" key="4">
    <source>
        <dbReference type="Proteomes" id="UP000238605"/>
    </source>
</evidence>
<feature type="region of interest" description="Disordered" evidence="1">
    <location>
        <begin position="182"/>
        <end position="201"/>
    </location>
</feature>